<evidence type="ECO:0000256" key="1">
    <source>
        <dbReference type="SAM" id="MobiDB-lite"/>
    </source>
</evidence>
<dbReference type="GO" id="GO:0042273">
    <property type="term" value="P:ribosomal large subunit biogenesis"/>
    <property type="evidence" value="ECO:0007669"/>
    <property type="project" value="InterPro"/>
</dbReference>
<dbReference type="OrthoDB" id="18388at2759"/>
<feature type="compositionally biased region" description="Basic and acidic residues" evidence="1">
    <location>
        <begin position="257"/>
        <end position="267"/>
    </location>
</feature>
<reference evidence="2 3" key="1">
    <citation type="journal article" date="2018" name="PLoS ONE">
        <title>The draft genome of Kipferlia bialata reveals reductive genome evolution in fornicate parasites.</title>
        <authorList>
            <person name="Tanifuji G."/>
            <person name="Takabayashi S."/>
            <person name="Kume K."/>
            <person name="Takagi M."/>
            <person name="Nakayama T."/>
            <person name="Kamikawa R."/>
            <person name="Inagaki Y."/>
            <person name="Hashimoto T."/>
        </authorList>
    </citation>
    <scope>NUCLEOTIDE SEQUENCE [LARGE SCALE GENOMIC DNA]</scope>
    <source>
        <strain evidence="2">NY0173</strain>
    </source>
</reference>
<feature type="compositionally biased region" description="Basic residues" evidence="1">
    <location>
        <begin position="546"/>
        <end position="556"/>
    </location>
</feature>
<organism evidence="2 3">
    <name type="scientific">Kipferlia bialata</name>
    <dbReference type="NCBI Taxonomy" id="797122"/>
    <lineage>
        <taxon>Eukaryota</taxon>
        <taxon>Metamonada</taxon>
        <taxon>Carpediemonas-like organisms</taxon>
        <taxon>Kipferlia</taxon>
    </lineage>
</organism>
<dbReference type="AlphaFoldDB" id="A0A9K3CQ67"/>
<feature type="region of interest" description="Disordered" evidence="1">
    <location>
        <begin position="248"/>
        <end position="275"/>
    </location>
</feature>
<gene>
    <name evidence="2" type="ORF">KIPB_002160</name>
</gene>
<dbReference type="SUPFAM" id="SSF50978">
    <property type="entry name" value="WD40 repeat-like"/>
    <property type="match status" value="1"/>
</dbReference>
<dbReference type="PANTHER" id="PTHR16038">
    <property type="entry name" value="NOP SEVEN ASSOCIATED PROTEIN 1"/>
    <property type="match status" value="1"/>
</dbReference>
<dbReference type="GO" id="GO:0005730">
    <property type="term" value="C:nucleolus"/>
    <property type="evidence" value="ECO:0007669"/>
    <property type="project" value="InterPro"/>
</dbReference>
<evidence type="ECO:0000313" key="2">
    <source>
        <dbReference type="EMBL" id="GIQ81234.1"/>
    </source>
</evidence>
<feature type="region of interest" description="Disordered" evidence="1">
    <location>
        <begin position="505"/>
        <end position="568"/>
    </location>
</feature>
<protein>
    <submittedName>
        <fullName evidence="2">Uncharacterized protein</fullName>
    </submittedName>
</protein>
<feature type="compositionally biased region" description="Basic and acidic residues" evidence="1">
    <location>
        <begin position="351"/>
        <end position="360"/>
    </location>
</feature>
<feature type="compositionally biased region" description="Acidic residues" evidence="1">
    <location>
        <begin position="159"/>
        <end position="169"/>
    </location>
</feature>
<sequence>MTAGSDSSAVCCLVGDEIGNIRVTFPFLQCFTNATAIKIPPPTRMKPNPVCAIALNPSNDSDLFEFVAGYQSGHLVLYSLPGQLEFDGTGEDHVHQFSMGGGYEVVALGEVPQVGVTAKSGRAKDCIKVSGLDWLDTGIVALAGTSRYEVSVKRPSTADDADESSDDMDLGVPEGAPAPSTSNDSGMGELVFHIPFALPVTQRPNGERAQLECAQVVEPSADLFAEGTDPQVIKDNIYTLVAGMKQPPRILSHPRSPRAEAKTKTETETETEAEATPGKLVWRGAAPPPEDALNMQPLFRITAATVWREAEQKALGVIVGDDTGNLTRYRLTSLEGTDKAKDTTLEDEEREAVKQREKRERKQTARVRAFEDGQVQYMCVLPPPLSALSPSLDMRAQDKAPKPVQSMSKRGRNTLKAGFVIVSNSLGQLWSLSLLSNKLCKRYRGIAGTVLCVSNLEGEPMFATCGLDGYLRLFDVTNGTALAQVYLTTPQCIVTVTRKTFTAPDIDLGVPGEEESEMHDSDDDSCGDEDDWRRKPKKRQADDKDKKKKRSSKKRPPSALPKGGANRR</sequence>
<keyword evidence="3" id="KW-1185">Reference proteome</keyword>
<feature type="compositionally biased region" description="Acidic residues" evidence="1">
    <location>
        <begin position="512"/>
        <end position="530"/>
    </location>
</feature>
<comment type="caution">
    <text evidence="2">The sequence shown here is derived from an EMBL/GenBank/DDBJ whole genome shotgun (WGS) entry which is preliminary data.</text>
</comment>
<dbReference type="InterPro" id="IPR037379">
    <property type="entry name" value="WDR74/Nsa1"/>
</dbReference>
<proteinExistence type="predicted"/>
<evidence type="ECO:0000313" key="3">
    <source>
        <dbReference type="Proteomes" id="UP000265618"/>
    </source>
</evidence>
<dbReference type="Proteomes" id="UP000265618">
    <property type="component" value="Unassembled WGS sequence"/>
</dbReference>
<dbReference type="PANTHER" id="PTHR16038:SF4">
    <property type="entry name" value="WD REPEAT-CONTAINING PROTEIN 74"/>
    <property type="match status" value="1"/>
</dbReference>
<feature type="region of interest" description="Disordered" evidence="1">
    <location>
        <begin position="151"/>
        <end position="187"/>
    </location>
</feature>
<dbReference type="InterPro" id="IPR036322">
    <property type="entry name" value="WD40_repeat_dom_sf"/>
</dbReference>
<feature type="region of interest" description="Disordered" evidence="1">
    <location>
        <begin position="340"/>
        <end position="360"/>
    </location>
</feature>
<dbReference type="GO" id="GO:0030687">
    <property type="term" value="C:preribosome, large subunit precursor"/>
    <property type="evidence" value="ECO:0007669"/>
    <property type="project" value="TreeGrafter"/>
</dbReference>
<dbReference type="EMBL" id="BDIP01000340">
    <property type="protein sequence ID" value="GIQ81234.1"/>
    <property type="molecule type" value="Genomic_DNA"/>
</dbReference>
<accession>A0A9K3CQ67</accession>
<name>A0A9K3CQ67_9EUKA</name>